<dbReference type="InterPro" id="IPR010562">
    <property type="entry name" value="Haemolymph_juvenile_hormone-bd"/>
</dbReference>
<dbReference type="Proteomes" id="UP000325440">
    <property type="component" value="Unassembled WGS sequence"/>
</dbReference>
<organism evidence="5 6">
    <name type="scientific">Cinara cedri</name>
    <dbReference type="NCBI Taxonomy" id="506608"/>
    <lineage>
        <taxon>Eukaryota</taxon>
        <taxon>Metazoa</taxon>
        <taxon>Ecdysozoa</taxon>
        <taxon>Arthropoda</taxon>
        <taxon>Hexapoda</taxon>
        <taxon>Insecta</taxon>
        <taxon>Pterygota</taxon>
        <taxon>Neoptera</taxon>
        <taxon>Paraneoptera</taxon>
        <taxon>Hemiptera</taxon>
        <taxon>Sternorrhyncha</taxon>
        <taxon>Aphidomorpha</taxon>
        <taxon>Aphidoidea</taxon>
        <taxon>Aphididae</taxon>
        <taxon>Lachninae</taxon>
        <taxon>Cinara</taxon>
    </lineage>
</organism>
<keyword evidence="6" id="KW-1185">Reference proteome</keyword>
<evidence type="ECO:0000256" key="1">
    <source>
        <dbReference type="ARBA" id="ARBA00022729"/>
    </source>
</evidence>
<dbReference type="OrthoDB" id="8174700at2759"/>
<evidence type="ECO:0000256" key="3">
    <source>
        <dbReference type="ARBA" id="ARBA00060902"/>
    </source>
</evidence>
<accession>A0A5E4N3R0</accession>
<evidence type="ECO:0000313" key="6">
    <source>
        <dbReference type="Proteomes" id="UP000325440"/>
    </source>
</evidence>
<dbReference type="PANTHER" id="PTHR11008:SF39">
    <property type="entry name" value="CIRCADIAN CLOCK-CONTROLLED PROTEIN-LIKE PROTEIN"/>
    <property type="match status" value="1"/>
</dbReference>
<dbReference type="AlphaFoldDB" id="A0A5E4N3R0"/>
<dbReference type="Gene3D" id="3.15.10.30">
    <property type="entry name" value="Haemolymph juvenile hormone binding protein"/>
    <property type="match status" value="1"/>
</dbReference>
<keyword evidence="1 4" id="KW-0732">Signal</keyword>
<reference evidence="5 6" key="1">
    <citation type="submission" date="2019-08" db="EMBL/GenBank/DDBJ databases">
        <authorList>
            <person name="Alioto T."/>
            <person name="Alioto T."/>
            <person name="Gomez Garrido J."/>
        </authorList>
    </citation>
    <scope>NUCLEOTIDE SEQUENCE [LARGE SCALE GENOMIC DNA]</scope>
</reference>
<comment type="similarity">
    <text evidence="3">Belongs to the TO family.</text>
</comment>
<feature type="signal peptide" evidence="4">
    <location>
        <begin position="1"/>
        <end position="22"/>
    </location>
</feature>
<dbReference type="InterPro" id="IPR038606">
    <property type="entry name" value="To_sf"/>
</dbReference>
<evidence type="ECO:0000256" key="2">
    <source>
        <dbReference type="ARBA" id="ARBA00023108"/>
    </source>
</evidence>
<evidence type="ECO:0000256" key="4">
    <source>
        <dbReference type="SAM" id="SignalP"/>
    </source>
</evidence>
<feature type="chain" id="PRO_5023146563" evidence="4">
    <location>
        <begin position="23"/>
        <end position="261"/>
    </location>
</feature>
<dbReference type="FunFam" id="3.15.10.30:FF:000001">
    <property type="entry name" value="Takeout-like protein 1"/>
    <property type="match status" value="1"/>
</dbReference>
<protein>
    <submittedName>
        <fullName evidence="5">Haemolymph juvenile hormone binding</fullName>
    </submittedName>
</protein>
<dbReference type="EMBL" id="CABPRJ010001474">
    <property type="protein sequence ID" value="VVC38447.1"/>
    <property type="molecule type" value="Genomic_DNA"/>
</dbReference>
<dbReference type="PANTHER" id="PTHR11008">
    <property type="entry name" value="PROTEIN TAKEOUT-LIKE PROTEIN"/>
    <property type="match status" value="1"/>
</dbReference>
<gene>
    <name evidence="5" type="ORF">CINCED_3A016986</name>
</gene>
<dbReference type="GO" id="GO:0007623">
    <property type="term" value="P:circadian rhythm"/>
    <property type="evidence" value="ECO:0007669"/>
    <property type="project" value="UniProtKB-ARBA"/>
</dbReference>
<keyword evidence="2" id="KW-0090">Biological rhythms</keyword>
<dbReference type="GO" id="GO:0005615">
    <property type="term" value="C:extracellular space"/>
    <property type="evidence" value="ECO:0007669"/>
    <property type="project" value="TreeGrafter"/>
</dbReference>
<name>A0A5E4N3R0_9HEMI</name>
<proteinExistence type="inferred from homology"/>
<dbReference type="SMART" id="SM00700">
    <property type="entry name" value="JHBP"/>
    <property type="match status" value="1"/>
</dbReference>
<dbReference type="Pfam" id="PF06585">
    <property type="entry name" value="JHBP"/>
    <property type="match status" value="1"/>
</dbReference>
<sequence>MTSTSYSLCFLALLIFTSNIRSENELISHTQLKKLHNMLRTCHRSDPNLNDCLKKAIEDLRPYLAEGIPELFIPSCEPLYIPEIVMNQGNKGSVSVQSIYRNIRVYGPSQFVLKSVKVDMEKERLQIKVWLPFLHMTANYSIEGRILMLPISGAGLSEGNYTNIAANALVQGNTIIVNGKKHFNVQDVAIDFQIGHASIYLSDLFEGDSELGEAMNTFLNDNWRHVAQEFKPILEETIGDLFKKFANKLYHKYPIDDILPI</sequence>
<evidence type="ECO:0000313" key="5">
    <source>
        <dbReference type="EMBL" id="VVC38447.1"/>
    </source>
</evidence>